<dbReference type="GO" id="GO:0004523">
    <property type="term" value="F:RNA-DNA hybrid ribonuclease activity"/>
    <property type="evidence" value="ECO:0007669"/>
    <property type="project" value="InterPro"/>
</dbReference>
<dbReference type="GO" id="GO:0003676">
    <property type="term" value="F:nucleic acid binding"/>
    <property type="evidence" value="ECO:0007669"/>
    <property type="project" value="InterPro"/>
</dbReference>
<dbReference type="GO" id="GO:0030246">
    <property type="term" value="F:carbohydrate binding"/>
    <property type="evidence" value="ECO:0007669"/>
    <property type="project" value="UniProtKB-KW"/>
</dbReference>
<feature type="domain" description="Jacalin-type lectin" evidence="3">
    <location>
        <begin position="4"/>
        <end position="156"/>
    </location>
</feature>
<dbReference type="InterPro" id="IPR036404">
    <property type="entry name" value="Jacalin-like_lectin_dom_sf"/>
</dbReference>
<evidence type="ECO:0000313" key="4">
    <source>
        <dbReference type="EnsemblPlants" id="AUR62039716-RA:cds"/>
    </source>
</evidence>
<sequence length="331" mass="36101">MQAIEKHGPFGSNSPPNWNVILEERARIKEIIIRYGFIVDSIGFLLEGSNGRTTAKLFGGRGGACSKITLKPDEYITQISGRCGIYVHSHDHVIASLRIHTNLCEGGYGPYGQERDVRHSCSFSTPDSGGDDGTIVEIYGRHDGYYLRSIGVCFKKRGAGMPLLIAWSPPDEGWGKLSVDAGVVGELGTSLGAVLPNYNKDVLWCRASSDGRQMLGSISGLLLCKKDVATEDTIRRAMGIIGEHEKAIIQPDRILLGGYFIWSGGVIRDTTGDVLLATCCRLQGKFAIDVSEALAARNALQIAIEAGLNRIILKTDNTKLYHHLKSNKREK</sequence>
<evidence type="ECO:0000259" key="3">
    <source>
        <dbReference type="PROSITE" id="PS51752"/>
    </source>
</evidence>
<evidence type="ECO:0000256" key="2">
    <source>
        <dbReference type="ARBA" id="ARBA00022734"/>
    </source>
</evidence>
<accession>A0A803N3B4</accession>
<dbReference type="AlphaFoldDB" id="A0A803N3B4"/>
<reference evidence="4" key="2">
    <citation type="submission" date="2021-03" db="UniProtKB">
        <authorList>
            <consortium name="EnsemblPlants"/>
        </authorList>
    </citation>
    <scope>IDENTIFICATION</scope>
</reference>
<proteinExistence type="inferred from homology"/>
<dbReference type="PANTHER" id="PTHR46506">
    <property type="entry name" value="OS05G0143600 PROTEIN"/>
    <property type="match status" value="1"/>
</dbReference>
<dbReference type="Pfam" id="PF13456">
    <property type="entry name" value="RVT_3"/>
    <property type="match status" value="1"/>
</dbReference>
<dbReference type="InterPro" id="IPR001229">
    <property type="entry name" value="Jacalin-like_lectin_dom"/>
</dbReference>
<keyword evidence="2" id="KW-0430">Lectin</keyword>
<keyword evidence="5" id="KW-1185">Reference proteome</keyword>
<dbReference type="Gene3D" id="2.100.10.30">
    <property type="entry name" value="Jacalin-like lectin domain"/>
    <property type="match status" value="1"/>
</dbReference>
<dbReference type="Gramene" id="AUR62039716-RA">
    <property type="protein sequence ID" value="AUR62039716-RA:cds"/>
    <property type="gene ID" value="AUR62039716"/>
</dbReference>
<dbReference type="EnsemblPlants" id="AUR62044614-RA">
    <property type="protein sequence ID" value="AUR62044614-RA:cds"/>
    <property type="gene ID" value="AUR62044614"/>
</dbReference>
<comment type="similarity">
    <text evidence="1">Belongs to the jacalin lectin family.</text>
</comment>
<dbReference type="EnsemblPlants" id="AUR62039716-RA">
    <property type="protein sequence ID" value="AUR62039716-RA:cds"/>
    <property type="gene ID" value="AUR62039716"/>
</dbReference>
<dbReference type="SMART" id="SM00915">
    <property type="entry name" value="Jacalin"/>
    <property type="match status" value="1"/>
</dbReference>
<evidence type="ECO:0000256" key="1">
    <source>
        <dbReference type="ARBA" id="ARBA00006568"/>
    </source>
</evidence>
<dbReference type="Gramene" id="AUR62044614-RA">
    <property type="protein sequence ID" value="AUR62044614-RA:cds"/>
    <property type="gene ID" value="AUR62044614"/>
</dbReference>
<dbReference type="PROSITE" id="PS51752">
    <property type="entry name" value="JACALIN_LECTIN"/>
    <property type="match status" value="1"/>
</dbReference>
<dbReference type="Proteomes" id="UP000596660">
    <property type="component" value="Unplaced"/>
</dbReference>
<evidence type="ECO:0000313" key="5">
    <source>
        <dbReference type="Proteomes" id="UP000596660"/>
    </source>
</evidence>
<dbReference type="Pfam" id="PF01419">
    <property type="entry name" value="Jacalin"/>
    <property type="match status" value="1"/>
</dbReference>
<accession>A0A803NER0</accession>
<protein>
    <recommendedName>
        <fullName evidence="3">Jacalin-type lectin domain-containing protein</fullName>
    </recommendedName>
</protein>
<dbReference type="InterPro" id="IPR002156">
    <property type="entry name" value="RNaseH_domain"/>
</dbReference>
<name>A0A803N3B4_CHEQI</name>
<organism evidence="4 5">
    <name type="scientific">Chenopodium quinoa</name>
    <name type="common">Quinoa</name>
    <dbReference type="NCBI Taxonomy" id="63459"/>
    <lineage>
        <taxon>Eukaryota</taxon>
        <taxon>Viridiplantae</taxon>
        <taxon>Streptophyta</taxon>
        <taxon>Embryophyta</taxon>
        <taxon>Tracheophyta</taxon>
        <taxon>Spermatophyta</taxon>
        <taxon>Magnoliopsida</taxon>
        <taxon>eudicotyledons</taxon>
        <taxon>Gunneridae</taxon>
        <taxon>Pentapetalae</taxon>
        <taxon>Caryophyllales</taxon>
        <taxon>Chenopodiaceae</taxon>
        <taxon>Chenopodioideae</taxon>
        <taxon>Atripliceae</taxon>
        <taxon>Chenopodium</taxon>
    </lineage>
</organism>
<reference evidence="4" key="1">
    <citation type="journal article" date="2017" name="Nature">
        <title>The genome of Chenopodium quinoa.</title>
        <authorList>
            <person name="Jarvis D.E."/>
            <person name="Ho Y.S."/>
            <person name="Lightfoot D.J."/>
            <person name="Schmoeckel S.M."/>
            <person name="Li B."/>
            <person name="Borm T.J.A."/>
            <person name="Ohyanagi H."/>
            <person name="Mineta K."/>
            <person name="Michell C.T."/>
            <person name="Saber N."/>
            <person name="Kharbatia N.M."/>
            <person name="Rupper R.R."/>
            <person name="Sharp A.R."/>
            <person name="Dally N."/>
            <person name="Boughton B.A."/>
            <person name="Woo Y.H."/>
            <person name="Gao G."/>
            <person name="Schijlen E.G.W.M."/>
            <person name="Guo X."/>
            <person name="Momin A.A."/>
            <person name="Negrao S."/>
            <person name="Al-Babili S."/>
            <person name="Gehring C."/>
            <person name="Roessner U."/>
            <person name="Jung C."/>
            <person name="Murphy K."/>
            <person name="Arold S.T."/>
            <person name="Gojobori T."/>
            <person name="van der Linden C.G."/>
            <person name="van Loo E.N."/>
            <person name="Jellen E.N."/>
            <person name="Maughan P.J."/>
            <person name="Tester M."/>
        </authorList>
    </citation>
    <scope>NUCLEOTIDE SEQUENCE [LARGE SCALE GENOMIC DNA]</scope>
    <source>
        <strain evidence="4">cv. PI 614886</strain>
    </source>
</reference>
<dbReference type="SUPFAM" id="SSF51101">
    <property type="entry name" value="Mannose-binding lectins"/>
    <property type="match status" value="1"/>
</dbReference>